<dbReference type="AlphaFoldDB" id="A0A9D3NX91"/>
<keyword evidence="3" id="KW-1185">Reference proteome</keyword>
<accession>A0A9D3NX91</accession>
<evidence type="ECO:0000313" key="3">
    <source>
        <dbReference type="Proteomes" id="UP000824219"/>
    </source>
</evidence>
<evidence type="ECO:0000256" key="1">
    <source>
        <dbReference type="SAM" id="MobiDB-lite"/>
    </source>
</evidence>
<reference evidence="2 3" key="1">
    <citation type="submission" date="2021-06" db="EMBL/GenBank/DDBJ databases">
        <title>Chromosome-level genome assembly of the red-tail catfish (Hemibagrus wyckioides).</title>
        <authorList>
            <person name="Shao F."/>
        </authorList>
    </citation>
    <scope>NUCLEOTIDE SEQUENCE [LARGE SCALE GENOMIC DNA]</scope>
    <source>
        <strain evidence="2">EC202008001</strain>
        <tissue evidence="2">Blood</tissue>
    </source>
</reference>
<sequence>MQLEEQAQLAPLLLWSFIVKLSPRPGQNALAAQLCVLARSSCVDLTRDSQTAWRQPRDVTHSRAPAFSAGQEPEQQLSLVNRDATQVGSNKVPPTR</sequence>
<dbReference type="OrthoDB" id="10529059at2759"/>
<protein>
    <submittedName>
        <fullName evidence="2">Uncharacterized protein</fullName>
    </submittedName>
</protein>
<comment type="caution">
    <text evidence="2">The sequence shown here is derived from an EMBL/GenBank/DDBJ whole genome shotgun (WGS) entry which is preliminary data.</text>
</comment>
<proteinExistence type="predicted"/>
<organism evidence="2 3">
    <name type="scientific">Hemibagrus wyckioides</name>
    <dbReference type="NCBI Taxonomy" id="337641"/>
    <lineage>
        <taxon>Eukaryota</taxon>
        <taxon>Metazoa</taxon>
        <taxon>Chordata</taxon>
        <taxon>Craniata</taxon>
        <taxon>Vertebrata</taxon>
        <taxon>Euteleostomi</taxon>
        <taxon>Actinopterygii</taxon>
        <taxon>Neopterygii</taxon>
        <taxon>Teleostei</taxon>
        <taxon>Ostariophysi</taxon>
        <taxon>Siluriformes</taxon>
        <taxon>Bagridae</taxon>
        <taxon>Hemibagrus</taxon>
    </lineage>
</organism>
<dbReference type="EMBL" id="JAHKSW010000009">
    <property type="protein sequence ID" value="KAG7328577.1"/>
    <property type="molecule type" value="Genomic_DNA"/>
</dbReference>
<name>A0A9D3NX91_9TELE</name>
<dbReference type="Proteomes" id="UP000824219">
    <property type="component" value="Linkage Group LG09"/>
</dbReference>
<gene>
    <name evidence="2" type="ORF">KOW79_008521</name>
</gene>
<evidence type="ECO:0000313" key="2">
    <source>
        <dbReference type="EMBL" id="KAG7328577.1"/>
    </source>
</evidence>
<feature type="compositionally biased region" description="Polar residues" evidence="1">
    <location>
        <begin position="73"/>
        <end position="89"/>
    </location>
</feature>
<feature type="region of interest" description="Disordered" evidence="1">
    <location>
        <begin position="48"/>
        <end position="96"/>
    </location>
</feature>